<dbReference type="SUPFAM" id="SSF56112">
    <property type="entry name" value="Protein kinase-like (PK-like)"/>
    <property type="match status" value="1"/>
</dbReference>
<dbReference type="Proteomes" id="UP000051096">
    <property type="component" value="Unassembled WGS sequence"/>
</dbReference>
<feature type="domain" description="Protein kinase" evidence="1">
    <location>
        <begin position="24"/>
        <end position="246"/>
    </location>
</feature>
<sequence length="246" mass="28967">MKKIVLPQITSFGFEPGRLLARKYEVITLLGSGWEGEVYLVRERESGIDRTAKIFFPQRNVYNRAIKFYAKKLHRLRQCPILIQYHTQECITFRRVPITFLVSEYVEGELLYQFLKKQPGKRLTAFEGLHLLHELAAGVEIIHQAREYHGDLHDENIIVRRQGLSFNVKLVDMYNWGAPNMENIRDDVCDLIRIFYDAIGGARHYARQPQEIKNICCGLKRSLIAHKFRTAGHLRHYLETMPWRQR</sequence>
<protein>
    <submittedName>
        <fullName evidence="2">Serine/threonine protein kinase</fullName>
    </submittedName>
</protein>
<comment type="caution">
    <text evidence="2">The sequence shown here is derived from an EMBL/GenBank/DDBJ whole genome shotgun (WGS) entry which is preliminary data.</text>
</comment>
<dbReference type="Pfam" id="PF00069">
    <property type="entry name" value="Pkinase"/>
    <property type="match status" value="1"/>
</dbReference>
<reference evidence="2 3" key="1">
    <citation type="journal article" date="2015" name="Microbiome">
        <title>Genomic resolution of linkages in carbon, nitrogen, and sulfur cycling among widespread estuary sediment bacteria.</title>
        <authorList>
            <person name="Baker B.J."/>
            <person name="Lazar C.S."/>
            <person name="Teske A.P."/>
            <person name="Dick G.J."/>
        </authorList>
    </citation>
    <scope>NUCLEOTIDE SEQUENCE [LARGE SCALE GENOMIC DNA]</scope>
    <source>
        <strain evidence="2">SM23_60</strain>
    </source>
</reference>
<dbReference type="Gene3D" id="1.10.510.10">
    <property type="entry name" value="Transferase(Phosphotransferase) domain 1"/>
    <property type="match status" value="1"/>
</dbReference>
<organism evidence="2 3">
    <name type="scientific">candidate division WOR_3 bacterium SM23_60</name>
    <dbReference type="NCBI Taxonomy" id="1703780"/>
    <lineage>
        <taxon>Bacteria</taxon>
        <taxon>Bacteria division WOR-3</taxon>
    </lineage>
</organism>
<gene>
    <name evidence="2" type="ORF">AMJ87_09510</name>
</gene>
<keyword evidence="2" id="KW-0723">Serine/threonine-protein kinase</keyword>
<dbReference type="InterPro" id="IPR011009">
    <property type="entry name" value="Kinase-like_dom_sf"/>
</dbReference>
<proteinExistence type="predicted"/>
<accession>A0A0S8GB95</accession>
<keyword evidence="2" id="KW-0418">Kinase</keyword>
<evidence type="ECO:0000259" key="1">
    <source>
        <dbReference type="PROSITE" id="PS50011"/>
    </source>
</evidence>
<dbReference type="GO" id="GO:0005524">
    <property type="term" value="F:ATP binding"/>
    <property type="evidence" value="ECO:0007669"/>
    <property type="project" value="InterPro"/>
</dbReference>
<evidence type="ECO:0000313" key="3">
    <source>
        <dbReference type="Proteomes" id="UP000051096"/>
    </source>
</evidence>
<evidence type="ECO:0000313" key="2">
    <source>
        <dbReference type="EMBL" id="KPK70009.1"/>
    </source>
</evidence>
<dbReference type="SMART" id="SM00220">
    <property type="entry name" value="S_TKc"/>
    <property type="match status" value="1"/>
</dbReference>
<name>A0A0S8GB95_UNCW3</name>
<keyword evidence="2" id="KW-0808">Transferase</keyword>
<dbReference type="InterPro" id="IPR000719">
    <property type="entry name" value="Prot_kinase_dom"/>
</dbReference>
<dbReference type="GO" id="GO:0004674">
    <property type="term" value="F:protein serine/threonine kinase activity"/>
    <property type="evidence" value="ECO:0007669"/>
    <property type="project" value="UniProtKB-KW"/>
</dbReference>
<dbReference type="AlphaFoldDB" id="A0A0S8GB95"/>
<dbReference type="EMBL" id="LJUO01000104">
    <property type="protein sequence ID" value="KPK70009.1"/>
    <property type="molecule type" value="Genomic_DNA"/>
</dbReference>
<dbReference type="PROSITE" id="PS50011">
    <property type="entry name" value="PROTEIN_KINASE_DOM"/>
    <property type="match status" value="1"/>
</dbReference>